<dbReference type="PATRIC" id="fig|13690.10.peg.5482"/>
<dbReference type="PANTHER" id="PTHR22749">
    <property type="entry name" value="RIBOFLAVIN KINASE/FMN ADENYLYLTRANSFERASE"/>
    <property type="match status" value="1"/>
</dbReference>
<evidence type="ECO:0000256" key="1">
    <source>
        <dbReference type="ARBA" id="ARBA00004726"/>
    </source>
</evidence>
<dbReference type="GO" id="GO:0009398">
    <property type="term" value="P:FMN biosynthetic process"/>
    <property type="evidence" value="ECO:0007669"/>
    <property type="project" value="TreeGrafter"/>
</dbReference>
<dbReference type="PANTHER" id="PTHR22749:SF6">
    <property type="entry name" value="RIBOFLAVIN KINASE"/>
    <property type="match status" value="1"/>
</dbReference>
<evidence type="ECO:0000256" key="9">
    <source>
        <dbReference type="ARBA" id="ARBA00022827"/>
    </source>
</evidence>
<dbReference type="eggNOG" id="COG0196">
    <property type="taxonomic scope" value="Bacteria"/>
</dbReference>
<geneLocation type="plasmid" evidence="16">
    <name>p-b-sy</name>
</geneLocation>
<organism evidence="13 15">
    <name type="scientific">Sphingobium yanoikuyae</name>
    <name type="common">Sphingomonas yanoikuyae</name>
    <dbReference type="NCBI Taxonomy" id="13690"/>
    <lineage>
        <taxon>Bacteria</taxon>
        <taxon>Pseudomonadati</taxon>
        <taxon>Pseudomonadota</taxon>
        <taxon>Alphaproteobacteria</taxon>
        <taxon>Sphingomonadales</taxon>
        <taxon>Sphingomonadaceae</taxon>
        <taxon>Sphingobium</taxon>
    </lineage>
</organism>
<dbReference type="EMBL" id="JGVR01000083">
    <property type="protein sequence ID" value="KEZ12004.1"/>
    <property type="molecule type" value="Genomic_DNA"/>
</dbReference>
<keyword evidence="9" id="KW-0274">FAD</keyword>
<comment type="similarity">
    <text evidence="2">Belongs to the RibF family.</text>
</comment>
<dbReference type="EC" id="2.7.7.2" evidence="3"/>
<comment type="catalytic activity">
    <reaction evidence="11">
        <text>FMN + ATP + H(+) = FAD + diphosphate</text>
        <dbReference type="Rhea" id="RHEA:17237"/>
        <dbReference type="ChEBI" id="CHEBI:15378"/>
        <dbReference type="ChEBI" id="CHEBI:30616"/>
        <dbReference type="ChEBI" id="CHEBI:33019"/>
        <dbReference type="ChEBI" id="CHEBI:57692"/>
        <dbReference type="ChEBI" id="CHEBI:58210"/>
        <dbReference type="EC" id="2.7.7.2"/>
    </reaction>
</comment>
<dbReference type="EMBL" id="CP053023">
    <property type="protein sequence ID" value="QJR06154.1"/>
    <property type="molecule type" value="Genomic_DNA"/>
</dbReference>
<dbReference type="InterPro" id="IPR015864">
    <property type="entry name" value="FAD_synthase"/>
</dbReference>
<keyword evidence="6 13" id="KW-0808">Transferase</keyword>
<keyword evidence="13" id="KW-0418">Kinase</keyword>
<evidence type="ECO:0000256" key="8">
    <source>
        <dbReference type="ARBA" id="ARBA00022741"/>
    </source>
</evidence>
<dbReference type="GO" id="GO:0009231">
    <property type="term" value="P:riboflavin biosynthetic process"/>
    <property type="evidence" value="ECO:0007669"/>
    <property type="project" value="InterPro"/>
</dbReference>
<evidence type="ECO:0000313" key="14">
    <source>
        <dbReference type="EMBL" id="QJR06154.1"/>
    </source>
</evidence>
<evidence type="ECO:0000256" key="11">
    <source>
        <dbReference type="ARBA" id="ARBA00049494"/>
    </source>
</evidence>
<evidence type="ECO:0000256" key="3">
    <source>
        <dbReference type="ARBA" id="ARBA00012393"/>
    </source>
</evidence>
<evidence type="ECO:0000313" key="16">
    <source>
        <dbReference type="Proteomes" id="UP000502611"/>
    </source>
</evidence>
<dbReference type="SUPFAM" id="SSF52374">
    <property type="entry name" value="Nucleotidylyl transferase"/>
    <property type="match status" value="1"/>
</dbReference>
<dbReference type="GO" id="GO:0008531">
    <property type="term" value="F:riboflavin kinase activity"/>
    <property type="evidence" value="ECO:0007669"/>
    <property type="project" value="TreeGrafter"/>
</dbReference>
<evidence type="ECO:0000256" key="2">
    <source>
        <dbReference type="ARBA" id="ARBA00010214"/>
    </source>
</evidence>
<evidence type="ECO:0000313" key="15">
    <source>
        <dbReference type="Proteomes" id="UP000028534"/>
    </source>
</evidence>
<feature type="domain" description="FAD synthetase" evidence="12">
    <location>
        <begin position="22"/>
        <end position="163"/>
    </location>
</feature>
<gene>
    <name evidence="13" type="ORF">CP98_05287</name>
    <name evidence="14" type="ORF">HH800_28540</name>
</gene>
<dbReference type="RefSeq" id="WP_030540716.1">
    <property type="nucleotide sequence ID" value="NZ_CP053023.1"/>
</dbReference>
<dbReference type="InterPro" id="IPR023468">
    <property type="entry name" value="Riboflavin_kinase"/>
</dbReference>
<dbReference type="Pfam" id="PF06574">
    <property type="entry name" value="FAD_syn"/>
    <property type="match status" value="1"/>
</dbReference>
<reference evidence="14 16" key="2">
    <citation type="submission" date="2020-04" db="EMBL/GenBank/DDBJ databases">
        <title>The Whole Genome Analysis of High salt-tolerant Sphingobium yanoikuyae YC-XJ2 with Aryl organophosphorus flame retardants (aryl-OPFRs)-degrading capacity and characteristics of Related phosphotriesterase.</title>
        <authorList>
            <person name="Li X."/>
        </authorList>
    </citation>
    <scope>NUCLEOTIDE SEQUENCE [LARGE SCALE GENOMIC DNA]</scope>
    <source>
        <strain evidence="14 16">YC-XJ2</strain>
        <plasmid evidence="16">p-b-sy</plasmid>
        <plasmid evidence="14">p-B-Sy</plasmid>
    </source>
</reference>
<evidence type="ECO:0000256" key="6">
    <source>
        <dbReference type="ARBA" id="ARBA00022679"/>
    </source>
</evidence>
<evidence type="ECO:0000313" key="13">
    <source>
        <dbReference type="EMBL" id="KEZ12004.1"/>
    </source>
</evidence>
<accession>A0A084E212</accession>
<dbReference type="AlphaFoldDB" id="A0A084E212"/>
<proteinExistence type="inferred from homology"/>
<dbReference type="Gene3D" id="3.40.50.620">
    <property type="entry name" value="HUPs"/>
    <property type="match status" value="1"/>
</dbReference>
<dbReference type="CDD" id="cd02064">
    <property type="entry name" value="FAD_synthetase_N"/>
    <property type="match status" value="1"/>
</dbReference>
<keyword evidence="5" id="KW-0288">FMN</keyword>
<reference evidence="13 15" key="1">
    <citation type="submission" date="2014-03" db="EMBL/GenBank/DDBJ databases">
        <title>Genome sequence of Sphingobium yanoikuyae B1.</title>
        <authorList>
            <person name="Gan H.M."/>
            <person name="Gan H.Y."/>
            <person name="Savka M.A."/>
        </authorList>
    </citation>
    <scope>NUCLEOTIDE SEQUENCE [LARGE SCALE GENOMIC DNA]</scope>
    <source>
        <strain evidence="13 15">B1</strain>
    </source>
</reference>
<protein>
    <recommendedName>
        <fullName evidence="3">FAD synthase</fullName>
        <ecNumber evidence="3">2.7.7.2</ecNumber>
    </recommendedName>
</protein>
<dbReference type="UniPathway" id="UPA00277">
    <property type="reaction ID" value="UER00407"/>
</dbReference>
<dbReference type="Proteomes" id="UP000502611">
    <property type="component" value="Plasmid p-B-Sy"/>
</dbReference>
<geneLocation type="plasmid" evidence="14">
    <name>p-B-Sy</name>
</geneLocation>
<evidence type="ECO:0000259" key="12">
    <source>
        <dbReference type="Pfam" id="PF06574"/>
    </source>
</evidence>
<evidence type="ECO:0000256" key="10">
    <source>
        <dbReference type="ARBA" id="ARBA00022840"/>
    </source>
</evidence>
<evidence type="ECO:0000256" key="7">
    <source>
        <dbReference type="ARBA" id="ARBA00022695"/>
    </source>
</evidence>
<dbReference type="GO" id="GO:0005524">
    <property type="term" value="F:ATP binding"/>
    <property type="evidence" value="ECO:0007669"/>
    <property type="project" value="UniProtKB-KW"/>
</dbReference>
<evidence type="ECO:0000256" key="5">
    <source>
        <dbReference type="ARBA" id="ARBA00022643"/>
    </source>
</evidence>
<keyword evidence="4" id="KW-0285">Flavoprotein</keyword>
<name>A0A084E212_SPHYA</name>
<keyword evidence="14" id="KW-0614">Plasmid</keyword>
<dbReference type="InterPro" id="IPR014729">
    <property type="entry name" value="Rossmann-like_a/b/a_fold"/>
</dbReference>
<dbReference type="GO" id="GO:0003919">
    <property type="term" value="F:FMN adenylyltransferase activity"/>
    <property type="evidence" value="ECO:0007669"/>
    <property type="project" value="UniProtKB-EC"/>
</dbReference>
<keyword evidence="10" id="KW-0067">ATP-binding</keyword>
<keyword evidence="7 13" id="KW-0548">Nucleotidyltransferase</keyword>
<dbReference type="Proteomes" id="UP000028534">
    <property type="component" value="Unassembled WGS sequence"/>
</dbReference>
<evidence type="ECO:0000256" key="4">
    <source>
        <dbReference type="ARBA" id="ARBA00022630"/>
    </source>
</evidence>
<sequence length="207" mass="21853">MGLDFSGVPAQVVTDRQVMLPASVAALGAFDGVHRGHQALIRAAVDSAREQGRPAVVWTFDPPPKVHFGRAAQLLPLAEKLARIAALGPDFIVVAQFNDCYARRSADDFLADLGRIGPVQIHVGADFRFGARQAGDVALLARHFSVVEAPVTCCTAGETISSSRIRGLQASGRAAEAVPLLAAPLPLHAIGAALLTNDIRHREDDNA</sequence>
<dbReference type="GO" id="GO:0006747">
    <property type="term" value="P:FAD biosynthetic process"/>
    <property type="evidence" value="ECO:0007669"/>
    <property type="project" value="UniProtKB-UniPathway"/>
</dbReference>
<keyword evidence="8" id="KW-0547">Nucleotide-binding</keyword>
<comment type="pathway">
    <text evidence="1">Cofactor biosynthesis; FAD biosynthesis; FAD from FMN: step 1/1.</text>
</comment>